<dbReference type="Proteomes" id="UP000027647">
    <property type="component" value="Unassembled WGS sequence"/>
</dbReference>
<dbReference type="InterPro" id="IPR007024">
    <property type="entry name" value="BLUF_domain"/>
</dbReference>
<dbReference type="Pfam" id="PF04940">
    <property type="entry name" value="BLUF"/>
    <property type="match status" value="1"/>
</dbReference>
<evidence type="ECO:0000313" key="3">
    <source>
        <dbReference type="Proteomes" id="UP000027647"/>
    </source>
</evidence>
<evidence type="ECO:0000313" key="2">
    <source>
        <dbReference type="EMBL" id="KEO89455.1"/>
    </source>
</evidence>
<dbReference type="SUPFAM" id="SSF54975">
    <property type="entry name" value="Acylphosphatase/BLUF domain-like"/>
    <property type="match status" value="1"/>
</dbReference>
<organism evidence="2 3">
    <name type="scientific">Erythrobacter longus</name>
    <dbReference type="NCBI Taxonomy" id="1044"/>
    <lineage>
        <taxon>Bacteria</taxon>
        <taxon>Pseudomonadati</taxon>
        <taxon>Pseudomonadota</taxon>
        <taxon>Alphaproteobacteria</taxon>
        <taxon>Sphingomonadales</taxon>
        <taxon>Erythrobacteraceae</taxon>
        <taxon>Erythrobacter/Porphyrobacter group</taxon>
        <taxon>Erythrobacter</taxon>
    </lineage>
</organism>
<dbReference type="STRING" id="1044.EH31_12480"/>
<evidence type="ECO:0000259" key="1">
    <source>
        <dbReference type="PROSITE" id="PS50925"/>
    </source>
</evidence>
<dbReference type="GO" id="GO:0009882">
    <property type="term" value="F:blue light photoreceptor activity"/>
    <property type="evidence" value="ECO:0007669"/>
    <property type="project" value="InterPro"/>
</dbReference>
<dbReference type="PROSITE" id="PS50925">
    <property type="entry name" value="BLUF"/>
    <property type="match status" value="1"/>
</dbReference>
<accession>A0A074M9K4</accession>
<dbReference type="SMART" id="SM01034">
    <property type="entry name" value="BLUF"/>
    <property type="match status" value="1"/>
</dbReference>
<proteinExistence type="predicted"/>
<gene>
    <name evidence="2" type="ORF">EH31_12480</name>
</gene>
<feature type="domain" description="BLUF" evidence="1">
    <location>
        <begin position="2"/>
        <end position="92"/>
    </location>
</feature>
<dbReference type="EMBL" id="JMIW01000005">
    <property type="protein sequence ID" value="KEO89455.1"/>
    <property type="molecule type" value="Genomic_DNA"/>
</dbReference>
<dbReference type="InterPro" id="IPR036046">
    <property type="entry name" value="Acylphosphatase-like_dom_sf"/>
</dbReference>
<dbReference type="AlphaFoldDB" id="A0A074M9K4"/>
<protein>
    <recommendedName>
        <fullName evidence="1">BLUF domain-containing protein</fullName>
    </recommendedName>
</protein>
<comment type="caution">
    <text evidence="2">The sequence shown here is derived from an EMBL/GenBank/DDBJ whole genome shotgun (WGS) entry which is preliminary data.</text>
</comment>
<dbReference type="eggNOG" id="COG3431">
    <property type="taxonomic scope" value="Bacteria"/>
</dbReference>
<dbReference type="RefSeq" id="WP_051699212.1">
    <property type="nucleotide sequence ID" value="NZ_JMIW01000005.1"/>
</dbReference>
<name>A0A074M9K4_ERYLO</name>
<reference evidence="2 3" key="1">
    <citation type="submission" date="2014-04" db="EMBL/GenBank/DDBJ databases">
        <title>A comprehensive comparison of genomes of Erythrobacter spp. strains.</title>
        <authorList>
            <person name="Zheng Q."/>
        </authorList>
    </citation>
    <scope>NUCLEOTIDE SEQUENCE [LARGE SCALE GENOMIC DNA]</scope>
    <source>
        <strain evidence="2 3">DSM 6997</strain>
    </source>
</reference>
<keyword evidence="3" id="KW-1185">Reference proteome</keyword>
<dbReference type="Gene3D" id="3.30.70.100">
    <property type="match status" value="1"/>
</dbReference>
<dbReference type="OrthoDB" id="196105at2"/>
<dbReference type="GO" id="GO:0071949">
    <property type="term" value="F:FAD binding"/>
    <property type="evidence" value="ECO:0007669"/>
    <property type="project" value="InterPro"/>
</dbReference>
<sequence>MISQYVYISTAQGLSRDQVQAILDSCARNNVEHGVTGLLLYNGRNFLQLLEGDKVAVDQLMTIIEKDPRHAGLAILHKGEVDARVCPDWAMKWIAISDAFDLRQERLEEDLPKAVDPAIHKIVMNFAMLN</sequence>